<protein>
    <submittedName>
        <fullName evidence="2">DNA primase</fullName>
    </submittedName>
</protein>
<dbReference type="Proteomes" id="UP000286931">
    <property type="component" value="Unassembled WGS sequence"/>
</dbReference>
<dbReference type="SMART" id="SM00943">
    <property type="entry name" value="Prim-Pol"/>
    <property type="match status" value="1"/>
</dbReference>
<proteinExistence type="predicted"/>
<evidence type="ECO:0000313" key="3">
    <source>
        <dbReference type="Proteomes" id="UP000286931"/>
    </source>
</evidence>
<evidence type="ECO:0000259" key="1">
    <source>
        <dbReference type="SMART" id="SM00943"/>
    </source>
</evidence>
<organism evidence="2 3">
    <name type="scientific">Embleya hyalina</name>
    <dbReference type="NCBI Taxonomy" id="516124"/>
    <lineage>
        <taxon>Bacteria</taxon>
        <taxon>Bacillati</taxon>
        <taxon>Actinomycetota</taxon>
        <taxon>Actinomycetes</taxon>
        <taxon>Kitasatosporales</taxon>
        <taxon>Streptomycetaceae</taxon>
        <taxon>Embleya</taxon>
    </lineage>
</organism>
<comment type="caution">
    <text evidence="2">The sequence shown here is derived from an EMBL/GenBank/DDBJ whole genome shotgun (WGS) entry which is preliminary data.</text>
</comment>
<keyword evidence="3" id="KW-1185">Reference proteome</keyword>
<name>A0A401YUF3_9ACTN</name>
<sequence>MLREILGRRRRERTALMSAVLTCARWRWPVVPGVGYDRWSGVCRCGATDCRVPGAHPGEPPLLAATCDERMARWWWQQSPDASVILATGGRVAALSVPSEAGARSLDQLARLGVRTGPVVAAPGRYAFLVEPYELGELGDLLDRYGLDRYGTVPSTLRFHGDGGYLALPPSRVQGGQLRWARPPAPSGDPTAGGPWLPAVADLVRTLVDTCQHAEPRA</sequence>
<dbReference type="EMBL" id="BIFH01000027">
    <property type="protein sequence ID" value="GCD98253.1"/>
    <property type="molecule type" value="Genomic_DNA"/>
</dbReference>
<dbReference type="Pfam" id="PF09250">
    <property type="entry name" value="Prim-Pol"/>
    <property type="match status" value="1"/>
</dbReference>
<evidence type="ECO:0000313" key="2">
    <source>
        <dbReference type="EMBL" id="GCD98253.1"/>
    </source>
</evidence>
<gene>
    <name evidence="2" type="ORF">EHYA_05957</name>
</gene>
<feature type="domain" description="DNA primase/polymerase bifunctional N-terminal" evidence="1">
    <location>
        <begin position="20"/>
        <end position="197"/>
    </location>
</feature>
<accession>A0A401YUF3</accession>
<dbReference type="InterPro" id="IPR015330">
    <property type="entry name" value="DNA_primase/pol_bifunc_N"/>
</dbReference>
<reference evidence="2 3" key="1">
    <citation type="submission" date="2018-12" db="EMBL/GenBank/DDBJ databases">
        <title>Draft genome sequence of Embleya hyalina NBRC 13850T.</title>
        <authorList>
            <person name="Komaki H."/>
            <person name="Hosoyama A."/>
            <person name="Kimura A."/>
            <person name="Ichikawa N."/>
            <person name="Tamura T."/>
        </authorList>
    </citation>
    <scope>NUCLEOTIDE SEQUENCE [LARGE SCALE GENOMIC DNA]</scope>
    <source>
        <strain evidence="2 3">NBRC 13850</strain>
    </source>
</reference>
<dbReference type="AlphaFoldDB" id="A0A401YUF3"/>